<evidence type="ECO:0000256" key="9">
    <source>
        <dbReference type="ARBA" id="ARBA00023034"/>
    </source>
</evidence>
<evidence type="ECO:0000256" key="2">
    <source>
        <dbReference type="ARBA" id="ARBA00010844"/>
    </source>
</evidence>
<dbReference type="InterPro" id="IPR036322">
    <property type="entry name" value="WD40_repeat_dom_sf"/>
</dbReference>
<feature type="repeat" description="WD" evidence="14">
    <location>
        <begin position="136"/>
        <end position="178"/>
    </location>
</feature>
<evidence type="ECO:0000256" key="12">
    <source>
        <dbReference type="ARBA" id="ARBA00025536"/>
    </source>
</evidence>
<dbReference type="PROSITE" id="PS50294">
    <property type="entry name" value="WD_REPEATS_REGION"/>
    <property type="match status" value="4"/>
</dbReference>
<keyword evidence="9 13" id="KW-0333">Golgi apparatus</keyword>
<feature type="domain" description="COPA/B TPR" evidence="16">
    <location>
        <begin position="594"/>
        <end position="777"/>
    </location>
</feature>
<dbReference type="SUPFAM" id="SSF50978">
    <property type="entry name" value="WD40 repeat-like"/>
    <property type="match status" value="1"/>
</dbReference>
<dbReference type="SMART" id="SM00320">
    <property type="entry name" value="WD40"/>
    <property type="match status" value="7"/>
</dbReference>
<comment type="subcellular location">
    <subcellularLocation>
        <location evidence="1 13">Cytoplasmic vesicle</location>
        <location evidence="1 13">COPI-coated vesicle membrane</location>
        <topology evidence="1 13">Peripheral membrane protein</topology>
        <orientation evidence="1 13">Cytoplasmic side</orientation>
    </subcellularLocation>
    <subcellularLocation>
        <location evidence="13">Golgi apparatus membrane</location>
        <topology evidence="13">Peripheral membrane protein</topology>
        <orientation evidence="13">Cytoplasmic side</orientation>
    </subcellularLocation>
    <text evidence="13">The coatomer is cytoplasmic or polymerized on the cytoplasmic side of the Golgi, as well as on the vesicles/buds originating from it.</text>
</comment>
<evidence type="ECO:0000256" key="1">
    <source>
        <dbReference type="ARBA" id="ARBA00004347"/>
    </source>
</evidence>
<dbReference type="Pfam" id="PF23953">
    <property type="entry name" value="TPR_COPA_B"/>
    <property type="match status" value="1"/>
</dbReference>
<organism evidence="17 18">
    <name type="scientific">Tilletia horrida</name>
    <dbReference type="NCBI Taxonomy" id="155126"/>
    <lineage>
        <taxon>Eukaryota</taxon>
        <taxon>Fungi</taxon>
        <taxon>Dikarya</taxon>
        <taxon>Basidiomycota</taxon>
        <taxon>Ustilaginomycotina</taxon>
        <taxon>Exobasidiomycetes</taxon>
        <taxon>Tilletiales</taxon>
        <taxon>Tilletiaceae</taxon>
        <taxon>Tilletia</taxon>
    </lineage>
</organism>
<feature type="repeat" description="WD" evidence="14">
    <location>
        <begin position="223"/>
        <end position="264"/>
    </location>
</feature>
<dbReference type="Gene3D" id="2.130.10.10">
    <property type="entry name" value="YVTN repeat-like/Quinoprotein amine dehydrogenase"/>
    <property type="match status" value="1"/>
</dbReference>
<feature type="repeat" description="WD" evidence="14">
    <location>
        <begin position="93"/>
        <end position="125"/>
    </location>
</feature>
<evidence type="ECO:0000256" key="3">
    <source>
        <dbReference type="ARBA" id="ARBA00022448"/>
    </source>
</evidence>
<evidence type="ECO:0000256" key="10">
    <source>
        <dbReference type="ARBA" id="ARBA00023136"/>
    </source>
</evidence>
<accession>A0AAN6GG51</accession>
<evidence type="ECO:0000256" key="4">
    <source>
        <dbReference type="ARBA" id="ARBA00022490"/>
    </source>
</evidence>
<feature type="repeat" description="WD" evidence="14">
    <location>
        <begin position="179"/>
        <end position="222"/>
    </location>
</feature>
<dbReference type="PANTHER" id="PTHR19876">
    <property type="entry name" value="COATOMER"/>
    <property type="match status" value="1"/>
</dbReference>
<dbReference type="Gene3D" id="1.25.40.470">
    <property type="match status" value="1"/>
</dbReference>
<keyword evidence="3 13" id="KW-0813">Transport</keyword>
<dbReference type="EMBL" id="JAPDMQ010000094">
    <property type="protein sequence ID" value="KAK0535513.1"/>
    <property type="molecule type" value="Genomic_DNA"/>
</dbReference>
<dbReference type="GO" id="GO:0005198">
    <property type="term" value="F:structural molecule activity"/>
    <property type="evidence" value="ECO:0007669"/>
    <property type="project" value="UniProtKB-UniRule"/>
</dbReference>
<evidence type="ECO:0000259" key="16">
    <source>
        <dbReference type="Pfam" id="PF23953"/>
    </source>
</evidence>
<dbReference type="GO" id="GO:0006886">
    <property type="term" value="P:intracellular protein transport"/>
    <property type="evidence" value="ECO:0007669"/>
    <property type="project" value="UniProtKB-UniRule"/>
</dbReference>
<keyword evidence="11 13" id="KW-0968">Cytoplasmic vesicle</keyword>
<dbReference type="PIRSF" id="PIRSF005567">
    <property type="entry name" value="Coatomer_beta'_subunit"/>
    <property type="match status" value="1"/>
</dbReference>
<dbReference type="GO" id="GO:0006891">
    <property type="term" value="P:intra-Golgi vesicle-mediated transport"/>
    <property type="evidence" value="ECO:0007669"/>
    <property type="project" value="TreeGrafter"/>
</dbReference>
<dbReference type="InterPro" id="IPR020472">
    <property type="entry name" value="WD40_PAC1"/>
</dbReference>
<dbReference type="InterPro" id="IPR056176">
    <property type="entry name" value="TPR_COPA_B"/>
</dbReference>
<dbReference type="AlphaFoldDB" id="A0AAN6GG51"/>
<sequence>MLLDVTRKLYARSARVKAVDFHPTEPWILAGLYTGQVNIWNYETGALVKTFDVAEVPVRCVKFIARNNWFVAGSDDFYLRCFNYNTHEKVTAFEAHPDYIRSMAVHPTASLLLTGSDDMTIKLWDWDKNWRHAQTFEGHTHFIMNLAFNPKDSNTFASSCLDRTVKVWSLGSSQANYTLEAHDKGVNYVEYYHGSDKPYLITTGDDRTIKIWDYLSKSCVQTLEGHTSNVSYAVFHPSLPLIISGSEDGTIKLWHSNTYRLENTLDYGLERAWSIAYKKTGNDLALGFDEGAVVIKIGKEEPSVSMDHSGKLVWAKNAEVLGTNLGGLASAELPADGQRVNVSVREIGGTEVYASNLVHSPNGRFVAVVGDGEYIIYTALVWRNKAFGPGFGFAWASDSNTYAVKESDTKIKVFKNFKERPNLIPIAYKVTDVKGGNLLGVIGTGFVCFYDWESGALVRRIDVEARNIYWSTTGELVAIVGEDSFYVLAYNAGAYAAALESGEEVEDEGVEDAFEVVTEISDTVRTARWTGECFMYTTAANRLQYLIGEQTNTINHSDRELYLLGYLPQHGRIYMADQDMGIYSFTLSLSVVEYQTAILRGDLDAAATLLDNVPLDQRNKLARFLEAQDHKELALQVTQDPDHKFDLAVSLDDFDTALKIAQTGPQTGSEPRWRTIGDKAIGRWNLSLAQECFEKAKDLNALLLIGTSTGDRALLNRVATQAVERGATNIAFAAWLQLNDAGACVQLLLDTDRAPEAALFARTYAPSLVPRVLAQWKAELESTKRSKQSAIASRLADPQFDSAAFEEGWEEALAREAEVRPAKANGLLANGQGSEDLLA</sequence>
<dbReference type="Pfam" id="PF04053">
    <property type="entry name" value="B-prop_COPA_B_2nd"/>
    <property type="match status" value="1"/>
</dbReference>
<dbReference type="InterPro" id="IPR050844">
    <property type="entry name" value="Coatomer_complex_subunit"/>
</dbReference>
<proteinExistence type="inferred from homology"/>
<keyword evidence="18" id="KW-1185">Reference proteome</keyword>
<name>A0AAN6GG51_9BASI</name>
<evidence type="ECO:0000256" key="11">
    <source>
        <dbReference type="ARBA" id="ARBA00023329"/>
    </source>
</evidence>
<dbReference type="GO" id="GO:0006890">
    <property type="term" value="P:retrograde vesicle-mediated transport, Golgi to endoplasmic reticulum"/>
    <property type="evidence" value="ECO:0007669"/>
    <property type="project" value="TreeGrafter"/>
</dbReference>
<keyword evidence="5 14" id="KW-0853">WD repeat</keyword>
<keyword evidence="7 13" id="KW-0931">ER-Golgi transport</keyword>
<dbReference type="InterPro" id="IPR015943">
    <property type="entry name" value="WD40/YVTN_repeat-like_dom_sf"/>
</dbReference>
<dbReference type="FunFam" id="2.130.10.10:FF:000016">
    <property type="entry name" value="Coatomer alpha subunit, putative"/>
    <property type="match status" value="1"/>
</dbReference>
<dbReference type="InterPro" id="IPR006692">
    <property type="entry name" value="Beta-prop_COPA/B_2nd"/>
</dbReference>
<keyword evidence="6" id="KW-0677">Repeat</keyword>
<evidence type="ECO:0000256" key="7">
    <source>
        <dbReference type="ARBA" id="ARBA00022892"/>
    </source>
</evidence>
<feature type="repeat" description="WD" evidence="14">
    <location>
        <begin position="9"/>
        <end position="50"/>
    </location>
</feature>
<protein>
    <recommendedName>
        <fullName evidence="13">Coatomer subunit beta'</fullName>
    </recommendedName>
</protein>
<dbReference type="CDD" id="cd00200">
    <property type="entry name" value="WD40"/>
    <property type="match status" value="1"/>
</dbReference>
<dbReference type="SUPFAM" id="SSF101898">
    <property type="entry name" value="NHL repeat"/>
    <property type="match status" value="1"/>
</dbReference>
<gene>
    <name evidence="17" type="primary">SEC27_2</name>
    <name evidence="17" type="ORF">OC842_002288</name>
</gene>
<dbReference type="PRINTS" id="PR00320">
    <property type="entry name" value="GPROTEINBRPT"/>
</dbReference>
<feature type="domain" description="COPA/B second beta-propeller" evidence="15">
    <location>
        <begin position="335"/>
        <end position="577"/>
    </location>
</feature>
<evidence type="ECO:0000313" key="18">
    <source>
        <dbReference type="Proteomes" id="UP001176521"/>
    </source>
</evidence>
<dbReference type="PANTHER" id="PTHR19876:SF2">
    <property type="entry name" value="COATOMER SUBUNIT BETA"/>
    <property type="match status" value="1"/>
</dbReference>
<dbReference type="GO" id="GO:0030126">
    <property type="term" value="C:COPI vesicle coat"/>
    <property type="evidence" value="ECO:0007669"/>
    <property type="project" value="TreeGrafter"/>
</dbReference>
<dbReference type="GO" id="GO:0006888">
    <property type="term" value="P:endoplasmic reticulum to Golgi vesicle-mediated transport"/>
    <property type="evidence" value="ECO:0007669"/>
    <property type="project" value="TreeGrafter"/>
</dbReference>
<dbReference type="GO" id="GO:0000139">
    <property type="term" value="C:Golgi membrane"/>
    <property type="evidence" value="ECO:0007669"/>
    <property type="project" value="UniProtKB-SubCell"/>
</dbReference>
<reference evidence="17" key="1">
    <citation type="journal article" date="2023" name="PhytoFront">
        <title>Draft Genome Resources of Seven Strains of Tilletia horrida, Causal Agent of Kernel Smut of Rice.</title>
        <authorList>
            <person name="Khanal S."/>
            <person name="Antony Babu S."/>
            <person name="Zhou X.G."/>
        </authorList>
    </citation>
    <scope>NUCLEOTIDE SEQUENCE</scope>
    <source>
        <strain evidence="17">TX3</strain>
    </source>
</reference>
<comment type="function">
    <text evidence="12 13">The coatomer is a cytosolic protein complex that binds to dilysine motifs and reversibly associates with Golgi non-clathrin-coated vesicles, which further mediate biosynthetic protein transport from the ER, via the Golgi up to the trans Golgi network. Coatomer complex is required for budding from Golgi membranes, and is essential for the retrograde Golgi-to-ER transport of dilysine-tagged proteins.</text>
</comment>
<keyword evidence="8 13" id="KW-0653">Protein transport</keyword>
<evidence type="ECO:0000256" key="13">
    <source>
        <dbReference type="PIRNR" id="PIRNR005567"/>
    </source>
</evidence>
<dbReference type="Proteomes" id="UP001176521">
    <property type="component" value="Unassembled WGS sequence"/>
</dbReference>
<keyword evidence="4 13" id="KW-0963">Cytoplasm</keyword>
<comment type="similarity">
    <text evidence="2 13">Belongs to the WD repeat COPB2 family.</text>
</comment>
<dbReference type="InterPro" id="IPR016453">
    <property type="entry name" value="COPB2"/>
</dbReference>
<evidence type="ECO:0000313" key="17">
    <source>
        <dbReference type="EMBL" id="KAK0535513.1"/>
    </source>
</evidence>
<evidence type="ECO:0000256" key="8">
    <source>
        <dbReference type="ARBA" id="ARBA00022927"/>
    </source>
</evidence>
<comment type="subunit">
    <text evidence="13">Oligomeric complex that consists of at least the alpha, beta, beta', gamma, delta, epsilon and zeta subunits.</text>
</comment>
<comment type="caution">
    <text evidence="17">The sequence shown here is derived from an EMBL/GenBank/DDBJ whole genome shotgun (WGS) entry which is preliminary data.</text>
</comment>
<evidence type="ECO:0000256" key="5">
    <source>
        <dbReference type="ARBA" id="ARBA00022574"/>
    </source>
</evidence>
<dbReference type="Pfam" id="PF00400">
    <property type="entry name" value="WD40"/>
    <property type="match status" value="6"/>
</dbReference>
<evidence type="ECO:0000256" key="6">
    <source>
        <dbReference type="ARBA" id="ARBA00022737"/>
    </source>
</evidence>
<dbReference type="PROSITE" id="PS50082">
    <property type="entry name" value="WD_REPEATS_2"/>
    <property type="match status" value="5"/>
</dbReference>
<evidence type="ECO:0000259" key="15">
    <source>
        <dbReference type="Pfam" id="PF04053"/>
    </source>
</evidence>
<evidence type="ECO:0000256" key="14">
    <source>
        <dbReference type="PROSITE-ProRule" id="PRU00221"/>
    </source>
</evidence>
<keyword evidence="10 13" id="KW-0472">Membrane</keyword>
<dbReference type="CDD" id="cd22947">
    <property type="entry name" value="Coatomer_WDAD_beta-like"/>
    <property type="match status" value="1"/>
</dbReference>
<dbReference type="InterPro" id="IPR001680">
    <property type="entry name" value="WD40_rpt"/>
</dbReference>
<dbReference type="FunFam" id="1.25.40.470:FF:000001">
    <property type="entry name" value="Coatomer subunit beta"/>
    <property type="match status" value="1"/>
</dbReference>